<gene>
    <name evidence="7" type="ORF">C7M84_014473</name>
</gene>
<dbReference type="Proteomes" id="UP000283509">
    <property type="component" value="Unassembled WGS sequence"/>
</dbReference>
<sequence length="399" mass="44711">MGVEELEMTPILYLYKILGGLPYTWKHVDANFRKSDDEAPLGELMRHNGWFIWSVIFGAARLGYFAYAATDVTAIFGECVNTVVIINALEDIFEVVSTFLVGFHIIRRSESLAGALATMQSMCLKYEFKATSLCSDKKFIAVMTHLLFGFLCITYGNVSMALETEWKPEYKAAIFEASIKPIILSLAMIMYSRILDLQGLAYRDFLTILDDKEVPEESEDILDAWAQNVKLPKGMKPDLPTKKKPRNPLKNFDDYKAKSFILDLYDSVAKVKDYFAFMVAVTLLHAMISSIVSCFVAVIGKNVSASSHVATVGDLVITLFPVFFITNAPRKLNNELGDIIELLQESPEFDVMGYFTLGRARIVDILGFITTYMVILLQFQVTETSNEACLAGNSSAFLH</sequence>
<keyword evidence="4 6" id="KW-1133">Transmembrane helix</keyword>
<dbReference type="InterPro" id="IPR013604">
    <property type="entry name" value="7TM_chemorcpt"/>
</dbReference>
<evidence type="ECO:0008006" key="9">
    <source>
        <dbReference type="Google" id="ProtNLM"/>
    </source>
</evidence>
<evidence type="ECO:0000256" key="1">
    <source>
        <dbReference type="ARBA" id="ARBA00004651"/>
    </source>
</evidence>
<evidence type="ECO:0000256" key="5">
    <source>
        <dbReference type="ARBA" id="ARBA00023136"/>
    </source>
</evidence>
<feature type="transmembrane region" description="Helical" evidence="6">
    <location>
        <begin position="274"/>
        <end position="299"/>
    </location>
</feature>
<proteinExistence type="predicted"/>
<protein>
    <recommendedName>
        <fullName evidence="9">Gustatory receptor</fullName>
    </recommendedName>
</protein>
<keyword evidence="2" id="KW-1003">Cell membrane</keyword>
<keyword evidence="8" id="KW-1185">Reference proteome</keyword>
<comment type="subcellular location">
    <subcellularLocation>
        <location evidence="1">Cell membrane</location>
        <topology evidence="1">Multi-pass membrane protein</topology>
    </subcellularLocation>
</comment>
<evidence type="ECO:0000313" key="7">
    <source>
        <dbReference type="EMBL" id="ROT67476.1"/>
    </source>
</evidence>
<evidence type="ECO:0000313" key="8">
    <source>
        <dbReference type="Proteomes" id="UP000283509"/>
    </source>
</evidence>
<name>A0A423STF0_PENVA</name>
<keyword evidence="5 6" id="KW-0472">Membrane</keyword>
<evidence type="ECO:0000256" key="2">
    <source>
        <dbReference type="ARBA" id="ARBA00022475"/>
    </source>
</evidence>
<dbReference type="EMBL" id="QCYY01002808">
    <property type="protein sequence ID" value="ROT67476.1"/>
    <property type="molecule type" value="Genomic_DNA"/>
</dbReference>
<feature type="transmembrane region" description="Helical" evidence="6">
    <location>
        <begin position="50"/>
        <end position="67"/>
    </location>
</feature>
<dbReference type="AlphaFoldDB" id="A0A423STF0"/>
<feature type="transmembrane region" description="Helical" evidence="6">
    <location>
        <begin position="139"/>
        <end position="158"/>
    </location>
</feature>
<dbReference type="GO" id="GO:0050909">
    <property type="term" value="P:sensory perception of taste"/>
    <property type="evidence" value="ECO:0007669"/>
    <property type="project" value="InterPro"/>
</dbReference>
<comment type="caution">
    <text evidence="7">The sequence shown here is derived from an EMBL/GenBank/DDBJ whole genome shotgun (WGS) entry which is preliminary data.</text>
</comment>
<feature type="transmembrane region" description="Helical" evidence="6">
    <location>
        <begin position="305"/>
        <end position="325"/>
    </location>
</feature>
<dbReference type="GO" id="GO:0005886">
    <property type="term" value="C:plasma membrane"/>
    <property type="evidence" value="ECO:0007669"/>
    <property type="project" value="UniProtKB-SubCell"/>
</dbReference>
<feature type="transmembrane region" description="Helical" evidence="6">
    <location>
        <begin position="362"/>
        <end position="381"/>
    </location>
</feature>
<organism evidence="7 8">
    <name type="scientific">Penaeus vannamei</name>
    <name type="common">Whiteleg shrimp</name>
    <name type="synonym">Litopenaeus vannamei</name>
    <dbReference type="NCBI Taxonomy" id="6689"/>
    <lineage>
        <taxon>Eukaryota</taxon>
        <taxon>Metazoa</taxon>
        <taxon>Ecdysozoa</taxon>
        <taxon>Arthropoda</taxon>
        <taxon>Crustacea</taxon>
        <taxon>Multicrustacea</taxon>
        <taxon>Malacostraca</taxon>
        <taxon>Eumalacostraca</taxon>
        <taxon>Eucarida</taxon>
        <taxon>Decapoda</taxon>
        <taxon>Dendrobranchiata</taxon>
        <taxon>Penaeoidea</taxon>
        <taxon>Penaeidae</taxon>
        <taxon>Penaeus</taxon>
    </lineage>
</organism>
<evidence type="ECO:0000256" key="6">
    <source>
        <dbReference type="SAM" id="Phobius"/>
    </source>
</evidence>
<evidence type="ECO:0000256" key="4">
    <source>
        <dbReference type="ARBA" id="ARBA00022989"/>
    </source>
</evidence>
<feature type="transmembrane region" description="Helical" evidence="6">
    <location>
        <begin position="170"/>
        <end position="191"/>
    </location>
</feature>
<accession>A0A423STF0</accession>
<keyword evidence="3 6" id="KW-0812">Transmembrane</keyword>
<reference evidence="7 8" key="1">
    <citation type="submission" date="2018-04" db="EMBL/GenBank/DDBJ databases">
        <authorList>
            <person name="Zhang X."/>
            <person name="Yuan J."/>
            <person name="Li F."/>
            <person name="Xiang J."/>
        </authorList>
    </citation>
    <scope>NUCLEOTIDE SEQUENCE [LARGE SCALE GENOMIC DNA]</scope>
    <source>
        <tissue evidence="7">Muscle</tissue>
    </source>
</reference>
<reference evidence="7 8" key="2">
    <citation type="submission" date="2019-01" db="EMBL/GenBank/DDBJ databases">
        <title>The decoding of complex shrimp genome reveals the adaptation for benthos swimmer, frequently molting mechanism and breeding impact on genome.</title>
        <authorList>
            <person name="Sun Y."/>
            <person name="Gao Y."/>
            <person name="Yu Y."/>
        </authorList>
    </citation>
    <scope>NUCLEOTIDE SEQUENCE [LARGE SCALE GENOMIC DNA]</scope>
    <source>
        <tissue evidence="7">Muscle</tissue>
    </source>
</reference>
<dbReference type="Pfam" id="PF08395">
    <property type="entry name" value="7tm_7"/>
    <property type="match status" value="1"/>
</dbReference>
<evidence type="ECO:0000256" key="3">
    <source>
        <dbReference type="ARBA" id="ARBA00022692"/>
    </source>
</evidence>